<dbReference type="Proteomes" id="UP001190700">
    <property type="component" value="Unassembled WGS sequence"/>
</dbReference>
<dbReference type="InterPro" id="IPR013083">
    <property type="entry name" value="Znf_RING/FYVE/PHD"/>
</dbReference>
<gene>
    <name evidence="2" type="ORF">CYMTET_52567</name>
</gene>
<dbReference type="GO" id="GO:0004540">
    <property type="term" value="F:RNA nuclease activity"/>
    <property type="evidence" value="ECO:0007669"/>
    <property type="project" value="InterPro"/>
</dbReference>
<feature type="domain" description="NYN" evidence="1">
    <location>
        <begin position="53"/>
        <end position="186"/>
    </location>
</feature>
<dbReference type="Pfam" id="PF01936">
    <property type="entry name" value="NYN"/>
    <property type="match status" value="1"/>
</dbReference>
<evidence type="ECO:0000313" key="2">
    <source>
        <dbReference type="EMBL" id="KAK3237350.1"/>
    </source>
</evidence>
<evidence type="ECO:0000259" key="1">
    <source>
        <dbReference type="Pfam" id="PF01936"/>
    </source>
</evidence>
<feature type="non-terminal residue" evidence="2">
    <location>
        <position position="1"/>
    </location>
</feature>
<reference evidence="2 3" key="1">
    <citation type="journal article" date="2015" name="Genome Biol. Evol.">
        <title>Comparative Genomics of a Bacterivorous Green Alga Reveals Evolutionary Causalities and Consequences of Phago-Mixotrophic Mode of Nutrition.</title>
        <authorList>
            <person name="Burns J.A."/>
            <person name="Paasch A."/>
            <person name="Narechania A."/>
            <person name="Kim E."/>
        </authorList>
    </citation>
    <scope>NUCLEOTIDE SEQUENCE [LARGE SCALE GENOMIC DNA]</scope>
    <source>
        <strain evidence="2 3">PLY_AMNH</strain>
    </source>
</reference>
<dbReference type="EMBL" id="LGRX02034632">
    <property type="protein sequence ID" value="KAK3237350.1"/>
    <property type="molecule type" value="Genomic_DNA"/>
</dbReference>
<dbReference type="InterPro" id="IPR021139">
    <property type="entry name" value="NYN"/>
</dbReference>
<proteinExistence type="predicted"/>
<comment type="caution">
    <text evidence="2">The sequence shown here is derived from an EMBL/GenBank/DDBJ whole genome shotgun (WGS) entry which is preliminary data.</text>
</comment>
<dbReference type="Gene3D" id="3.40.50.1010">
    <property type="entry name" value="5'-nuclease"/>
    <property type="match status" value="1"/>
</dbReference>
<accession>A0AAE0BK64</accession>
<sequence length="209" mass="23645">WVVMQGHRRDPLTNESFSNPQIVPNAQLRREIQRWCEARAMQLDAAAGEVERAHIFVDNTNVHVAQEAIHRLIHCVEAGRTVEERVVVGSGDQRQKSVWHTWKAAGYKVSSDPRQGKEYFVDDALLAQLIRTASLVFEPRRTLVLLTGDGNANGGRATFPESVEIALRNGWRVEVHSWQGSTSRVYLAFAAQYPAHFKLKFLDNMGLRS</sequence>
<protein>
    <recommendedName>
        <fullName evidence="1">NYN domain-containing protein</fullName>
    </recommendedName>
</protein>
<dbReference type="AlphaFoldDB" id="A0AAE0BK64"/>
<organism evidence="2 3">
    <name type="scientific">Cymbomonas tetramitiformis</name>
    <dbReference type="NCBI Taxonomy" id="36881"/>
    <lineage>
        <taxon>Eukaryota</taxon>
        <taxon>Viridiplantae</taxon>
        <taxon>Chlorophyta</taxon>
        <taxon>Pyramimonadophyceae</taxon>
        <taxon>Pyramimonadales</taxon>
        <taxon>Pyramimonadaceae</taxon>
        <taxon>Cymbomonas</taxon>
    </lineage>
</organism>
<dbReference type="Gene3D" id="3.30.40.10">
    <property type="entry name" value="Zinc/RING finger domain, C3HC4 (zinc finger)"/>
    <property type="match status" value="1"/>
</dbReference>
<dbReference type="SUPFAM" id="SSF57850">
    <property type="entry name" value="RING/U-box"/>
    <property type="match status" value="1"/>
</dbReference>
<name>A0AAE0BK64_9CHLO</name>
<evidence type="ECO:0000313" key="3">
    <source>
        <dbReference type="Proteomes" id="UP001190700"/>
    </source>
</evidence>
<keyword evidence="3" id="KW-1185">Reference proteome</keyword>